<proteinExistence type="predicted"/>
<accession>A0A1H6WK56</accession>
<gene>
    <name evidence="1" type="ORF">SAMN05192553_102692</name>
</gene>
<name>A0A1H6WK56_9BACT</name>
<evidence type="ECO:0000313" key="1">
    <source>
        <dbReference type="EMBL" id="SEJ16116.1"/>
    </source>
</evidence>
<sequence length="144" mass="16425">MIRSINHICRVRYAFISEVTRLVYSPSGGVAVSAAWQELLLSKPPSLTIAEEYGKAGRSFTSSFRAWLRERRLVQDPVIVRLDFNDGQPPILIGSVDHPVRFTEDHSLMQKNLQFTHRFWAYPFRIVDLAGTGVFSPPFTPQFT</sequence>
<protein>
    <submittedName>
        <fullName evidence="1">Uncharacterized protein</fullName>
    </submittedName>
</protein>
<dbReference type="EMBL" id="FNZH01000002">
    <property type="protein sequence ID" value="SEJ16116.1"/>
    <property type="molecule type" value="Genomic_DNA"/>
</dbReference>
<dbReference type="Proteomes" id="UP000199403">
    <property type="component" value="Unassembled WGS sequence"/>
</dbReference>
<reference evidence="2" key="1">
    <citation type="submission" date="2016-10" db="EMBL/GenBank/DDBJ databases">
        <authorList>
            <person name="Varghese N."/>
            <person name="Submissions S."/>
        </authorList>
    </citation>
    <scope>NUCLEOTIDE SEQUENCE [LARGE SCALE GENOMIC DNA]</scope>
    <source>
        <strain evidence="2">IBRC-M 10761</strain>
    </source>
</reference>
<organism evidence="1 2">
    <name type="scientific">Cyclobacterium xiamenense</name>
    <dbReference type="NCBI Taxonomy" id="1297121"/>
    <lineage>
        <taxon>Bacteria</taxon>
        <taxon>Pseudomonadati</taxon>
        <taxon>Bacteroidota</taxon>
        <taxon>Cytophagia</taxon>
        <taxon>Cytophagales</taxon>
        <taxon>Cyclobacteriaceae</taxon>
        <taxon>Cyclobacterium</taxon>
    </lineage>
</organism>
<evidence type="ECO:0000313" key="2">
    <source>
        <dbReference type="Proteomes" id="UP000199403"/>
    </source>
</evidence>
<dbReference type="AlphaFoldDB" id="A0A1H6WK56"/>
<dbReference type="STRING" id="1416801.SAMN05192553_102692"/>
<keyword evidence="2" id="KW-1185">Reference proteome</keyword>